<dbReference type="PANTHER" id="PTHR30093:SF44">
    <property type="entry name" value="TYPE II SECRETION SYSTEM CORE PROTEIN G"/>
    <property type="match status" value="1"/>
</dbReference>
<dbReference type="InterPro" id="IPR045584">
    <property type="entry name" value="Pilin-like"/>
</dbReference>
<dbReference type="Gene3D" id="3.30.700.10">
    <property type="entry name" value="Glycoprotein, Type 4 Pilin"/>
    <property type="match status" value="1"/>
</dbReference>
<evidence type="ECO:0000313" key="9">
    <source>
        <dbReference type="Proteomes" id="UP000270021"/>
    </source>
</evidence>
<keyword evidence="3 7" id="KW-0812">Transmembrane</keyword>
<gene>
    <name evidence="8" type="ORF">EJO69_02825</name>
</gene>
<evidence type="ECO:0000313" key="8">
    <source>
        <dbReference type="EMBL" id="AZN29356.1"/>
    </source>
</evidence>
<protein>
    <submittedName>
        <fullName evidence="8">Prepilin-type N-terminal cleavage/methylation domain-containing protein</fullName>
    </submittedName>
</protein>
<evidence type="ECO:0000256" key="7">
    <source>
        <dbReference type="SAM" id="Phobius"/>
    </source>
</evidence>
<dbReference type="InterPro" id="IPR012902">
    <property type="entry name" value="N_methyl_site"/>
</dbReference>
<proteinExistence type="predicted"/>
<dbReference type="AlphaFoldDB" id="A0A3Q8WUC1"/>
<feature type="compositionally biased region" description="Polar residues" evidence="6">
    <location>
        <begin position="1"/>
        <end position="13"/>
    </location>
</feature>
<sequence>MKRTNTNIQTLSQARRAGACSSSLTPPHSRNERFTRVRSRDALVSGQQVRQLPHSSGRLAGPALRRGFTIVELLIVIVVIAILAAISIAAYNGIQDRARTSAAMSAAKQVSDAVALYAVEHGDSYPSSLADVDIEDTDSTTYQYRALSSSTPATWCATVTVGNKSAYVSNTQTTPTEGACAGHGSGGVAAITNLVLNPRMIQGGSSAEMQTRWGWARSFPTDGDGPAGIDSYMRATVSSGSVGYGRGVDWYMNQDVSSFGSAATSVPVAAGETITISAWVRTSREANVLIRSRIHDGSTWLQGSSNGPVTSMPQGEWKRLSQTITATSSGYLAVRVNIDAIGWTSTDWLDQTGLMITKDATLHTFADGDSPNWIWNGAPNASTSTGRAL</sequence>
<dbReference type="Pfam" id="PF07963">
    <property type="entry name" value="N_methyl"/>
    <property type="match status" value="1"/>
</dbReference>
<evidence type="ECO:0000256" key="5">
    <source>
        <dbReference type="ARBA" id="ARBA00023136"/>
    </source>
</evidence>
<dbReference type="OrthoDB" id="5165480at2"/>
<dbReference type="NCBIfam" id="TIGR02532">
    <property type="entry name" value="IV_pilin_GFxxxE"/>
    <property type="match status" value="1"/>
</dbReference>
<comment type="subcellular location">
    <subcellularLocation>
        <location evidence="1">Membrane</location>
        <topology evidence="1">Single-pass membrane protein</topology>
    </subcellularLocation>
</comment>
<dbReference type="PRINTS" id="PR00813">
    <property type="entry name" value="BCTERIALGSPG"/>
</dbReference>
<keyword evidence="5 7" id="KW-0472">Membrane</keyword>
<feature type="region of interest" description="Disordered" evidence="6">
    <location>
        <begin position="1"/>
        <end position="32"/>
    </location>
</feature>
<dbReference type="Gene3D" id="2.60.120.260">
    <property type="entry name" value="Galactose-binding domain-like"/>
    <property type="match status" value="1"/>
</dbReference>
<feature type="transmembrane region" description="Helical" evidence="7">
    <location>
        <begin position="68"/>
        <end position="91"/>
    </location>
</feature>
<evidence type="ECO:0000256" key="1">
    <source>
        <dbReference type="ARBA" id="ARBA00004167"/>
    </source>
</evidence>
<dbReference type="SUPFAM" id="SSF54523">
    <property type="entry name" value="Pili subunits"/>
    <property type="match status" value="1"/>
</dbReference>
<dbReference type="KEGG" id="fsl:EJO69_02825"/>
<keyword evidence="2" id="KW-0488">Methylation</keyword>
<dbReference type="RefSeq" id="WP_126038954.1">
    <property type="nucleotide sequence ID" value="NZ_CP034438.1"/>
</dbReference>
<dbReference type="EMBL" id="CP034438">
    <property type="protein sequence ID" value="AZN29356.1"/>
    <property type="molecule type" value="Genomic_DNA"/>
</dbReference>
<accession>A0A3Q8WUC1</accession>
<dbReference type="InterPro" id="IPR000983">
    <property type="entry name" value="Bac_GSPG_pilin"/>
</dbReference>
<evidence type="ECO:0000256" key="3">
    <source>
        <dbReference type="ARBA" id="ARBA00022692"/>
    </source>
</evidence>
<dbReference type="GO" id="GO:0016020">
    <property type="term" value="C:membrane"/>
    <property type="evidence" value="ECO:0007669"/>
    <property type="project" value="UniProtKB-SubCell"/>
</dbReference>
<evidence type="ECO:0000256" key="6">
    <source>
        <dbReference type="SAM" id="MobiDB-lite"/>
    </source>
</evidence>
<dbReference type="GO" id="GO:0015627">
    <property type="term" value="C:type II protein secretion system complex"/>
    <property type="evidence" value="ECO:0007669"/>
    <property type="project" value="InterPro"/>
</dbReference>
<dbReference type="PANTHER" id="PTHR30093">
    <property type="entry name" value="GENERAL SECRETION PATHWAY PROTEIN G"/>
    <property type="match status" value="1"/>
</dbReference>
<keyword evidence="4 7" id="KW-1133">Transmembrane helix</keyword>
<name>A0A3Q8WUC1_9ACTO</name>
<evidence type="ECO:0000256" key="2">
    <source>
        <dbReference type="ARBA" id="ARBA00022481"/>
    </source>
</evidence>
<keyword evidence="9" id="KW-1185">Reference proteome</keyword>
<reference evidence="8 9" key="1">
    <citation type="submission" date="2018-12" db="EMBL/GenBank/DDBJ databases">
        <title>Complete genome sequence of Flaviflexus salsibiostraticola KCTC 33148.</title>
        <authorList>
            <person name="Bae J.-W."/>
        </authorList>
    </citation>
    <scope>NUCLEOTIDE SEQUENCE [LARGE SCALE GENOMIC DNA]</scope>
    <source>
        <strain evidence="8 9">KCTC 33148</strain>
    </source>
</reference>
<dbReference type="Proteomes" id="UP000270021">
    <property type="component" value="Chromosome"/>
</dbReference>
<organism evidence="8 9">
    <name type="scientific">Flaviflexus salsibiostraticola</name>
    <dbReference type="NCBI Taxonomy" id="1282737"/>
    <lineage>
        <taxon>Bacteria</taxon>
        <taxon>Bacillati</taxon>
        <taxon>Actinomycetota</taxon>
        <taxon>Actinomycetes</taxon>
        <taxon>Actinomycetales</taxon>
        <taxon>Actinomycetaceae</taxon>
        <taxon>Flaviflexus</taxon>
    </lineage>
</organism>
<dbReference type="GO" id="GO:0015628">
    <property type="term" value="P:protein secretion by the type II secretion system"/>
    <property type="evidence" value="ECO:0007669"/>
    <property type="project" value="InterPro"/>
</dbReference>
<evidence type="ECO:0000256" key="4">
    <source>
        <dbReference type="ARBA" id="ARBA00022989"/>
    </source>
</evidence>